<evidence type="ECO:0000256" key="8">
    <source>
        <dbReference type="ARBA" id="ARBA00023154"/>
    </source>
</evidence>
<keyword evidence="9 12" id="KW-0456">Lyase</keyword>
<comment type="pathway">
    <text evidence="2 12">Amino-acid biosynthesis; L-lysine biosynthesis via DAP pathway; (S)-tetrahydrodipicolinate from L-aspartate: step 3/4.</text>
</comment>
<evidence type="ECO:0000256" key="11">
    <source>
        <dbReference type="ARBA" id="ARBA00047836"/>
    </source>
</evidence>
<dbReference type="EMBL" id="BOOG01000009">
    <property type="protein sequence ID" value="GIH68719.1"/>
    <property type="molecule type" value="Genomic_DNA"/>
</dbReference>
<comment type="caution">
    <text evidence="12">Was originally thought to be a dihydrodipicolinate synthase (DHDPS), catalyzing the condensation of (S)-aspartate-beta-semialdehyde [(S)-ASA] and pyruvate to dihydrodipicolinate (DHDP). However, it was shown in E.coli that the product of the enzymatic reaction is not dihydrodipicolinate but in fact (4S)-4-hydroxy-2,3,4,5-tetrahydro-(2S)-dipicolinic acid (HTPA), and that the consecutive dehydration reaction leading to DHDP is not spontaneous but catalyzed by DapB.</text>
</comment>
<dbReference type="SUPFAM" id="SSF51569">
    <property type="entry name" value="Aldolase"/>
    <property type="match status" value="1"/>
</dbReference>
<keyword evidence="6 12" id="KW-0028">Amino-acid biosynthesis</keyword>
<dbReference type="InterPro" id="IPR002220">
    <property type="entry name" value="DapA-like"/>
</dbReference>
<feature type="site" description="Part of a proton relay during catalysis" evidence="12">
    <location>
        <position position="144"/>
    </location>
</feature>
<dbReference type="HAMAP" id="MF_00418">
    <property type="entry name" value="DapA"/>
    <property type="match status" value="1"/>
</dbReference>
<keyword evidence="8 12" id="KW-0457">Lysine biosynthesis</keyword>
<accession>A0A8J3VXA1</accession>
<comment type="subcellular location">
    <subcellularLocation>
        <location evidence="12">Cytoplasm</location>
    </subcellularLocation>
</comment>
<dbReference type="InterPro" id="IPR020624">
    <property type="entry name" value="Schiff_base-form_aldolases_CS"/>
</dbReference>
<dbReference type="UniPathway" id="UPA00034">
    <property type="reaction ID" value="UER00017"/>
</dbReference>
<feature type="region of interest" description="Disordered" evidence="16">
    <location>
        <begin position="1"/>
        <end position="38"/>
    </location>
</feature>
<organism evidence="17 18">
    <name type="scientific">Sphaerimonospora thailandensis</name>
    <dbReference type="NCBI Taxonomy" id="795644"/>
    <lineage>
        <taxon>Bacteria</taxon>
        <taxon>Bacillati</taxon>
        <taxon>Actinomycetota</taxon>
        <taxon>Actinomycetes</taxon>
        <taxon>Streptosporangiales</taxon>
        <taxon>Streptosporangiaceae</taxon>
        <taxon>Sphaerimonospora</taxon>
    </lineage>
</organism>
<comment type="subunit">
    <text evidence="12">Homotetramer; dimer of dimers.</text>
</comment>
<keyword evidence="7 12" id="KW-0220">Diaminopimelate biosynthesis</keyword>
<evidence type="ECO:0000256" key="16">
    <source>
        <dbReference type="SAM" id="MobiDB-lite"/>
    </source>
</evidence>
<dbReference type="InterPro" id="IPR020625">
    <property type="entry name" value="Schiff_base-form_aldolases_AS"/>
</dbReference>
<evidence type="ECO:0000256" key="7">
    <source>
        <dbReference type="ARBA" id="ARBA00022915"/>
    </source>
</evidence>
<dbReference type="InterPro" id="IPR005263">
    <property type="entry name" value="DapA"/>
</dbReference>
<dbReference type="Pfam" id="PF00701">
    <property type="entry name" value="DHDPS"/>
    <property type="match status" value="1"/>
</dbReference>
<dbReference type="InterPro" id="IPR013785">
    <property type="entry name" value="Aldolase_TIM"/>
</dbReference>
<dbReference type="EC" id="4.3.3.7" evidence="4 12"/>
<dbReference type="PROSITE" id="PS00665">
    <property type="entry name" value="DHDPS_1"/>
    <property type="match status" value="1"/>
</dbReference>
<dbReference type="CDD" id="cd00950">
    <property type="entry name" value="DHDPS"/>
    <property type="match status" value="1"/>
</dbReference>
<dbReference type="PIRSF" id="PIRSF001365">
    <property type="entry name" value="DHDPS"/>
    <property type="match status" value="1"/>
</dbReference>
<reference evidence="17" key="1">
    <citation type="submission" date="2021-01" db="EMBL/GenBank/DDBJ databases">
        <title>Whole genome shotgun sequence of Sphaerimonospora thailandensis NBRC 107569.</title>
        <authorList>
            <person name="Komaki H."/>
            <person name="Tamura T."/>
        </authorList>
    </citation>
    <scope>NUCLEOTIDE SEQUENCE</scope>
    <source>
        <strain evidence="17">NBRC 107569</strain>
    </source>
</reference>
<evidence type="ECO:0000256" key="6">
    <source>
        <dbReference type="ARBA" id="ARBA00022605"/>
    </source>
</evidence>
<evidence type="ECO:0000313" key="18">
    <source>
        <dbReference type="Proteomes" id="UP000610966"/>
    </source>
</evidence>
<dbReference type="Proteomes" id="UP000610966">
    <property type="component" value="Unassembled WGS sequence"/>
</dbReference>
<comment type="caution">
    <text evidence="17">The sequence shown here is derived from an EMBL/GenBank/DDBJ whole genome shotgun (WGS) entry which is preliminary data.</text>
</comment>
<evidence type="ECO:0000256" key="10">
    <source>
        <dbReference type="ARBA" id="ARBA00023270"/>
    </source>
</evidence>
<evidence type="ECO:0000256" key="12">
    <source>
        <dbReference type="HAMAP-Rule" id="MF_00418"/>
    </source>
</evidence>
<gene>
    <name evidence="17" type="primary">dapA2</name>
    <name evidence="12" type="synonym">dapA</name>
    <name evidence="17" type="ORF">Mth01_09720</name>
</gene>
<feature type="binding site" evidence="12 15">
    <location>
        <position position="238"/>
    </location>
    <ligand>
        <name>pyruvate</name>
        <dbReference type="ChEBI" id="CHEBI:15361"/>
    </ligand>
</feature>
<keyword evidence="18" id="KW-1185">Reference proteome</keyword>
<comment type="catalytic activity">
    <reaction evidence="11 12">
        <text>L-aspartate 4-semialdehyde + pyruvate = (2S,4S)-4-hydroxy-2,3,4,5-tetrahydrodipicolinate + H2O + H(+)</text>
        <dbReference type="Rhea" id="RHEA:34171"/>
        <dbReference type="ChEBI" id="CHEBI:15361"/>
        <dbReference type="ChEBI" id="CHEBI:15377"/>
        <dbReference type="ChEBI" id="CHEBI:15378"/>
        <dbReference type="ChEBI" id="CHEBI:67139"/>
        <dbReference type="ChEBI" id="CHEBI:537519"/>
        <dbReference type="EC" id="4.3.3.7"/>
    </reaction>
</comment>
<evidence type="ECO:0000256" key="15">
    <source>
        <dbReference type="PIRSR" id="PIRSR001365-2"/>
    </source>
</evidence>
<dbReference type="GO" id="GO:0019877">
    <property type="term" value="P:diaminopimelate biosynthetic process"/>
    <property type="evidence" value="ECO:0007669"/>
    <property type="project" value="UniProtKB-UniRule"/>
</dbReference>
<evidence type="ECO:0000313" key="17">
    <source>
        <dbReference type="EMBL" id="GIH68719.1"/>
    </source>
</evidence>
<name>A0A8J3VXA1_9ACTN</name>
<proteinExistence type="inferred from homology"/>
<dbReference type="SMART" id="SM01130">
    <property type="entry name" value="DHDPS"/>
    <property type="match status" value="1"/>
</dbReference>
<dbReference type="GO" id="GO:0009089">
    <property type="term" value="P:lysine biosynthetic process via diaminopimelate"/>
    <property type="evidence" value="ECO:0007669"/>
    <property type="project" value="UniProtKB-UniRule"/>
</dbReference>
<keyword evidence="10 12" id="KW-0704">Schiff base</keyword>
<feature type="site" description="Part of a proton relay during catalysis" evidence="12">
    <location>
        <position position="81"/>
    </location>
</feature>
<dbReference type="PANTHER" id="PTHR12128">
    <property type="entry name" value="DIHYDRODIPICOLINATE SYNTHASE"/>
    <property type="match status" value="1"/>
</dbReference>
<feature type="binding site" evidence="12 15">
    <location>
        <position position="82"/>
    </location>
    <ligand>
        <name>pyruvate</name>
        <dbReference type="ChEBI" id="CHEBI:15361"/>
    </ligand>
</feature>
<dbReference type="GO" id="GO:0005829">
    <property type="term" value="C:cytosol"/>
    <property type="evidence" value="ECO:0007669"/>
    <property type="project" value="TreeGrafter"/>
</dbReference>
<dbReference type="Gene3D" id="3.20.20.70">
    <property type="entry name" value="Aldolase class I"/>
    <property type="match status" value="1"/>
</dbReference>
<dbReference type="PRINTS" id="PR00146">
    <property type="entry name" value="DHPICSNTHASE"/>
</dbReference>
<protein>
    <recommendedName>
        <fullName evidence="4 12">4-hydroxy-tetrahydrodipicolinate synthase</fullName>
        <shortName evidence="12">HTPA synthase</shortName>
        <ecNumber evidence="4 12">4.3.3.7</ecNumber>
    </recommendedName>
</protein>
<evidence type="ECO:0000256" key="2">
    <source>
        <dbReference type="ARBA" id="ARBA00005120"/>
    </source>
</evidence>
<feature type="active site" description="Schiff-base intermediate with substrate" evidence="12 14">
    <location>
        <position position="198"/>
    </location>
</feature>
<dbReference type="PANTHER" id="PTHR12128:SF66">
    <property type="entry name" value="4-HYDROXY-2-OXOGLUTARATE ALDOLASE, MITOCHONDRIAL"/>
    <property type="match status" value="1"/>
</dbReference>
<dbReference type="GO" id="GO:0008840">
    <property type="term" value="F:4-hydroxy-tetrahydrodipicolinate synthase activity"/>
    <property type="evidence" value="ECO:0007669"/>
    <property type="project" value="UniProtKB-UniRule"/>
</dbReference>
<comment type="function">
    <text evidence="1 12">Catalyzes the condensation of (S)-aspartate-beta-semialdehyde [(S)-ASA] and pyruvate to 4-hydroxy-tetrahydrodipicolinate (HTPA).</text>
</comment>
<evidence type="ECO:0000256" key="3">
    <source>
        <dbReference type="ARBA" id="ARBA00007592"/>
    </source>
</evidence>
<dbReference type="NCBIfam" id="TIGR00674">
    <property type="entry name" value="dapA"/>
    <property type="match status" value="1"/>
</dbReference>
<evidence type="ECO:0000256" key="5">
    <source>
        <dbReference type="ARBA" id="ARBA00022490"/>
    </source>
</evidence>
<evidence type="ECO:0000256" key="14">
    <source>
        <dbReference type="PIRSR" id="PIRSR001365-1"/>
    </source>
</evidence>
<dbReference type="AlphaFoldDB" id="A0A8J3VXA1"/>
<evidence type="ECO:0000256" key="4">
    <source>
        <dbReference type="ARBA" id="ARBA00012086"/>
    </source>
</evidence>
<evidence type="ECO:0000256" key="13">
    <source>
        <dbReference type="PIRNR" id="PIRNR001365"/>
    </source>
</evidence>
<dbReference type="PROSITE" id="PS00666">
    <property type="entry name" value="DHDPS_2"/>
    <property type="match status" value="1"/>
</dbReference>
<evidence type="ECO:0000256" key="1">
    <source>
        <dbReference type="ARBA" id="ARBA00003294"/>
    </source>
</evidence>
<sequence>MCSPGDTGHNGVAGSYTRRDPGSVRSMASPTGTSDAPFGRMLTAMVTPFTSDGAVDYEGVQRIAAYLVDEQRHDGLVISGTTGESPTTTGEEKDRILRAVIEAVGDRACVLAGAGSNDTHHSVELAKAAERAGAHGLLVVTPYYNKPPQEGVFQHFTAVADATGLPVMLYDIPGRSGIPIETATLLRLAQHPRIVAVKDAKGDLFGGSQVMMATDLVFYSGDDLLNLPWLSVGAAGFVSVAGHVIGAQLASMIEFYRSGDVAGALETHRRVLPVVAGIMTRTQGAIMAKAALKLVGQEGGHVRLPLVDATEEQVAMLRTDLVAGGVKLADS</sequence>
<feature type="active site" description="Proton donor/acceptor" evidence="12 14">
    <location>
        <position position="170"/>
    </location>
</feature>
<evidence type="ECO:0000256" key="9">
    <source>
        <dbReference type="ARBA" id="ARBA00023239"/>
    </source>
</evidence>
<comment type="similarity">
    <text evidence="3 12 13">Belongs to the DapA family.</text>
</comment>
<keyword evidence="5 12" id="KW-0963">Cytoplasm</keyword>